<evidence type="ECO:0000256" key="1">
    <source>
        <dbReference type="SAM" id="SignalP"/>
    </source>
</evidence>
<comment type="caution">
    <text evidence="2">The sequence shown here is derived from an EMBL/GenBank/DDBJ whole genome shotgun (WGS) entry which is preliminary data.</text>
</comment>
<evidence type="ECO:0000313" key="2">
    <source>
        <dbReference type="EMBL" id="KLI64427.1"/>
    </source>
</evidence>
<dbReference type="GO" id="GO:0016853">
    <property type="term" value="F:isomerase activity"/>
    <property type="evidence" value="ECO:0007669"/>
    <property type="project" value="UniProtKB-KW"/>
</dbReference>
<dbReference type="SUPFAM" id="SSF52833">
    <property type="entry name" value="Thioredoxin-like"/>
    <property type="match status" value="1"/>
</dbReference>
<dbReference type="AlphaFoldDB" id="A0A0H0XR68"/>
<keyword evidence="3" id="KW-1185">Reference proteome</keyword>
<dbReference type="OrthoDB" id="7629852at2"/>
<dbReference type="InterPro" id="IPR036249">
    <property type="entry name" value="Thioredoxin-like_sf"/>
</dbReference>
<dbReference type="Proteomes" id="UP000053455">
    <property type="component" value="Unassembled WGS sequence"/>
</dbReference>
<proteinExistence type="predicted"/>
<dbReference type="Pfam" id="PF13899">
    <property type="entry name" value="Thioredoxin_7"/>
    <property type="match status" value="1"/>
</dbReference>
<keyword evidence="2" id="KW-0413">Isomerase</keyword>
<keyword evidence="1" id="KW-0732">Signal</keyword>
<evidence type="ECO:0000313" key="3">
    <source>
        <dbReference type="Proteomes" id="UP000053455"/>
    </source>
</evidence>
<dbReference type="EMBL" id="LBHU01000001">
    <property type="protein sequence ID" value="KLI64427.1"/>
    <property type="molecule type" value="Genomic_DNA"/>
</dbReference>
<reference evidence="2 3" key="1">
    <citation type="submission" date="2015-04" db="EMBL/GenBank/DDBJ databases">
        <title>The draft genome sequence of Erythrobacter marinus HWDM-33.</title>
        <authorList>
            <person name="Zhuang L."/>
            <person name="Liu Y."/>
            <person name="Shao Z."/>
        </authorList>
    </citation>
    <scope>NUCLEOTIDE SEQUENCE [LARGE SCALE GENOMIC DNA]</scope>
    <source>
        <strain evidence="2 3">HWDM-33</strain>
    </source>
</reference>
<gene>
    <name evidence="2" type="ORF">AAV99_02140</name>
</gene>
<dbReference type="PROSITE" id="PS51257">
    <property type="entry name" value="PROKAR_LIPOPROTEIN"/>
    <property type="match status" value="1"/>
</dbReference>
<feature type="chain" id="PRO_5002588913" evidence="1">
    <location>
        <begin position="20"/>
        <end position="187"/>
    </location>
</feature>
<dbReference type="STRING" id="874156.GCA_001021555_00852"/>
<protein>
    <submittedName>
        <fullName evidence="2">Protein-disulfide isomerase</fullName>
    </submittedName>
</protein>
<sequence>MKKPFAALAFVIAAPLALAGCTTQAGQSAEAQMPAHPEATSYAVTADPMAEVEAALARAAAEDTRLLLVMGANWCHDSRALAGWLGTERFTALMDEHFELVFVNIGLPQTGDGHNLEIAQRFGLEELPGTPNLLVVTPEGLLVNSDTATTWRNAASRSEDEIYTELAELAHRPARSIVPVEGIEIAE</sequence>
<dbReference type="Gene3D" id="3.40.30.10">
    <property type="entry name" value="Glutaredoxin"/>
    <property type="match status" value="1"/>
</dbReference>
<accession>A0A0H0XR68</accession>
<dbReference type="PATRIC" id="fig|874156.12.peg.446"/>
<dbReference type="RefSeq" id="WP_047092290.1">
    <property type="nucleotide sequence ID" value="NZ_LBHU01000001.1"/>
</dbReference>
<feature type="signal peptide" evidence="1">
    <location>
        <begin position="1"/>
        <end position="19"/>
    </location>
</feature>
<organism evidence="2 3">
    <name type="scientific">Aurantiacibacter marinus</name>
    <dbReference type="NCBI Taxonomy" id="874156"/>
    <lineage>
        <taxon>Bacteria</taxon>
        <taxon>Pseudomonadati</taxon>
        <taxon>Pseudomonadota</taxon>
        <taxon>Alphaproteobacteria</taxon>
        <taxon>Sphingomonadales</taxon>
        <taxon>Erythrobacteraceae</taxon>
        <taxon>Aurantiacibacter</taxon>
    </lineage>
</organism>
<name>A0A0H0XR68_9SPHN</name>